<feature type="compositionally biased region" description="Pro residues" evidence="1">
    <location>
        <begin position="159"/>
        <end position="177"/>
    </location>
</feature>
<feature type="region of interest" description="Disordered" evidence="1">
    <location>
        <begin position="97"/>
        <end position="217"/>
    </location>
</feature>
<organism evidence="3 4">
    <name type="scientific">Candidatus Desulfobacillus denitrificans</name>
    <dbReference type="NCBI Taxonomy" id="2608985"/>
    <lineage>
        <taxon>Bacteria</taxon>
        <taxon>Pseudomonadati</taxon>
        <taxon>Pseudomonadota</taxon>
        <taxon>Betaproteobacteria</taxon>
        <taxon>Candidatus Desulfobacillus</taxon>
    </lineage>
</organism>
<name>A0A809SBI3_9PROT</name>
<dbReference type="Pfam" id="PF11304">
    <property type="entry name" value="DUF3106"/>
    <property type="match status" value="1"/>
</dbReference>
<dbReference type="InterPro" id="IPR021455">
    <property type="entry name" value="DUF3106"/>
</dbReference>
<sequence>MAFRAFVAGLILFLSLFPPADAVVPELGQPRWAELSLDQKQILSPLSHEWDRMEAYRKKKWLDIAKRYPGMKPEEQARVQSQMKDWASLTPDQRMHAREQYKTLQKAPPQTKEALKQKWQQYKELPDEEKKRLAEKARRKPSSTQGLAGQQRTARKFPATPPQPLPAANPIPVPAPAVAPATEPAAAPQASSNPVAEEPVPAAPAASPDAPTSSAQQ</sequence>
<reference evidence="3" key="1">
    <citation type="journal article" name="DNA Res.">
        <title>The physiological potential of anammox bacteria as revealed by their core genome structure.</title>
        <authorList>
            <person name="Okubo T."/>
            <person name="Toyoda A."/>
            <person name="Fukuhara K."/>
            <person name="Uchiyama I."/>
            <person name="Harigaya Y."/>
            <person name="Kuroiwa M."/>
            <person name="Suzuki T."/>
            <person name="Murakami Y."/>
            <person name="Suwa Y."/>
            <person name="Takami H."/>
        </authorList>
    </citation>
    <scope>NUCLEOTIDE SEQUENCE</scope>
    <source>
        <strain evidence="3">317325-3</strain>
    </source>
</reference>
<feature type="compositionally biased region" description="Low complexity" evidence="1">
    <location>
        <begin position="178"/>
        <end position="217"/>
    </location>
</feature>
<evidence type="ECO:0000256" key="2">
    <source>
        <dbReference type="SAM" id="SignalP"/>
    </source>
</evidence>
<accession>A0A809SBI3</accession>
<dbReference type="EMBL" id="AP021857">
    <property type="protein sequence ID" value="BBO21594.1"/>
    <property type="molecule type" value="Genomic_DNA"/>
</dbReference>
<dbReference type="AlphaFoldDB" id="A0A809SBI3"/>
<gene>
    <name evidence="3" type="ORF">DSYM_22930</name>
</gene>
<evidence type="ECO:0000256" key="1">
    <source>
        <dbReference type="SAM" id="MobiDB-lite"/>
    </source>
</evidence>
<dbReference type="KEGG" id="ddz:DSYM_22930"/>
<feature type="compositionally biased region" description="Polar residues" evidence="1">
    <location>
        <begin position="142"/>
        <end position="152"/>
    </location>
</feature>
<evidence type="ECO:0008006" key="5">
    <source>
        <dbReference type="Google" id="ProtNLM"/>
    </source>
</evidence>
<dbReference type="Proteomes" id="UP000662914">
    <property type="component" value="Chromosome"/>
</dbReference>
<proteinExistence type="predicted"/>
<feature type="compositionally biased region" description="Basic and acidic residues" evidence="1">
    <location>
        <begin position="124"/>
        <end position="136"/>
    </location>
</feature>
<feature type="chain" id="PRO_5035236988" description="DUF3106 domain-containing protein" evidence="2">
    <location>
        <begin position="23"/>
        <end position="217"/>
    </location>
</feature>
<feature type="signal peptide" evidence="2">
    <location>
        <begin position="1"/>
        <end position="22"/>
    </location>
</feature>
<evidence type="ECO:0000313" key="4">
    <source>
        <dbReference type="Proteomes" id="UP000662914"/>
    </source>
</evidence>
<keyword evidence="2" id="KW-0732">Signal</keyword>
<evidence type="ECO:0000313" key="3">
    <source>
        <dbReference type="EMBL" id="BBO21594.1"/>
    </source>
</evidence>
<protein>
    <recommendedName>
        <fullName evidence="5">DUF3106 domain-containing protein</fullName>
    </recommendedName>
</protein>